<dbReference type="InterPro" id="IPR036699">
    <property type="entry name" value="YehR-like_sf"/>
</dbReference>
<comment type="caution">
    <text evidence="3">The sequence shown here is derived from an EMBL/GenBank/DDBJ whole genome shotgun (WGS) entry which is preliminary data.</text>
</comment>
<accession>G5GIL9</accession>
<dbReference type="SUPFAM" id="SSF160704">
    <property type="entry name" value="YehR-like"/>
    <property type="match status" value="2"/>
</dbReference>
<feature type="compositionally biased region" description="Low complexity" evidence="1">
    <location>
        <begin position="44"/>
        <end position="56"/>
    </location>
</feature>
<evidence type="ECO:0008006" key="5">
    <source>
        <dbReference type="Google" id="ProtNLM"/>
    </source>
</evidence>
<feature type="region of interest" description="Disordered" evidence="1">
    <location>
        <begin position="28"/>
        <end position="64"/>
    </location>
</feature>
<dbReference type="Proteomes" id="UP000003011">
    <property type="component" value="Unassembled WGS sequence"/>
</dbReference>
<evidence type="ECO:0000256" key="2">
    <source>
        <dbReference type="SAM" id="SignalP"/>
    </source>
</evidence>
<dbReference type="Gene3D" id="3.30.1830.10">
    <property type="entry name" value="YehR-like"/>
    <property type="match status" value="2"/>
</dbReference>
<dbReference type="RefSeq" id="WP_005541025.1">
    <property type="nucleotide sequence ID" value="NZ_JH378833.1"/>
</dbReference>
<dbReference type="EMBL" id="ACZL01000023">
    <property type="protein sequence ID" value="EHI55273.1"/>
    <property type="molecule type" value="Genomic_DNA"/>
</dbReference>
<evidence type="ECO:0000256" key="1">
    <source>
        <dbReference type="SAM" id="MobiDB-lite"/>
    </source>
</evidence>
<protein>
    <recommendedName>
        <fullName evidence="5">DUF4367 domain-containing protein</fullName>
    </recommendedName>
</protein>
<sequence>MKKFLSCLLVAVAVSGIAACSGGNKNAVSSTQANNNSESDKESLSNSESKSDSSGSIAEGDSVMSDSSCAGAVNNSKFKGEGTKTYTIGYGFNMFEYTFTYKDNKVLSESEHTIRRYRVENFLHPSKEDAEERLKPEIETLNALEGITATVVFNDDYYVKDISIDYTKTDIDKLAEVQKEKHIHFTSMENNFDMTAIENQFIPPRFTKKSSPKSTAKYSGTEFSGKGTKVYIHPDIPETDLKITFTYEDNKVLSESIYTKKLYYDDYFNSKEEAEEILTPLNEKSNSIEGVTSKMTFNDDHYITDYTVDFTKVDFDKLAETNGGYYIYSDESDLNMEDIYQELSFLGYVEKK</sequence>
<dbReference type="Pfam" id="PF06998">
    <property type="entry name" value="DUF1307"/>
    <property type="match status" value="2"/>
</dbReference>
<reference evidence="3 4" key="1">
    <citation type="submission" date="2011-08" db="EMBL/GenBank/DDBJ databases">
        <title>The Genome Sequence of Johnsonella ignava ATCC 51276.</title>
        <authorList>
            <consortium name="The Broad Institute Genome Sequencing Platform"/>
            <person name="Earl A."/>
            <person name="Ward D."/>
            <person name="Feldgarden M."/>
            <person name="Gevers D."/>
            <person name="Izard J."/>
            <person name="Blanton J.M."/>
            <person name="Baranova O.V."/>
            <person name="Dewhirst F.E."/>
            <person name="Young S.K."/>
            <person name="Zeng Q."/>
            <person name="Gargeya S."/>
            <person name="Fitzgerald M."/>
            <person name="Haas B."/>
            <person name="Abouelleil A."/>
            <person name="Alvarado L."/>
            <person name="Arachchi H.M."/>
            <person name="Berlin A."/>
            <person name="Brown A."/>
            <person name="Chapman S.B."/>
            <person name="Chen Z."/>
            <person name="Dunbar C."/>
            <person name="Freedman E."/>
            <person name="Gearin G."/>
            <person name="Gellesch M."/>
            <person name="Goldberg J."/>
            <person name="Griggs A."/>
            <person name="Gujja S."/>
            <person name="Heiman D."/>
            <person name="Howarth C."/>
            <person name="Larson L."/>
            <person name="Lui A."/>
            <person name="MacDonald P.J.P."/>
            <person name="Montmayeur A."/>
            <person name="Murphy C."/>
            <person name="Neiman D."/>
            <person name="Pearson M."/>
            <person name="Priest M."/>
            <person name="Roberts A."/>
            <person name="Saif S."/>
            <person name="Shea T."/>
            <person name="Shenoy N."/>
            <person name="Sisk P."/>
            <person name="Stolte C."/>
            <person name="Sykes S."/>
            <person name="Wortman J."/>
            <person name="Nusbaum C."/>
            <person name="Birren B."/>
        </authorList>
    </citation>
    <scope>NUCLEOTIDE SEQUENCE [LARGE SCALE GENOMIC DNA]</scope>
    <source>
        <strain evidence="3 4">ATCC 51276</strain>
    </source>
</reference>
<keyword evidence="4" id="KW-1185">Reference proteome</keyword>
<feature type="signal peptide" evidence="2">
    <location>
        <begin position="1"/>
        <end position="18"/>
    </location>
</feature>
<keyword evidence="2" id="KW-0732">Signal</keyword>
<dbReference type="HOGENOM" id="CLU_787037_0_0_9"/>
<dbReference type="InterPro" id="IPR009736">
    <property type="entry name" value="DUF1307"/>
</dbReference>
<evidence type="ECO:0000313" key="4">
    <source>
        <dbReference type="Proteomes" id="UP000003011"/>
    </source>
</evidence>
<gene>
    <name evidence="3" type="ORF">HMPREF9333_01409</name>
</gene>
<feature type="chain" id="PRO_5038848825" description="DUF4367 domain-containing protein" evidence="2">
    <location>
        <begin position="19"/>
        <end position="352"/>
    </location>
</feature>
<evidence type="ECO:0000313" key="3">
    <source>
        <dbReference type="EMBL" id="EHI55273.1"/>
    </source>
</evidence>
<proteinExistence type="predicted"/>
<name>G5GIL9_9FIRM</name>
<dbReference type="OrthoDB" id="62429at2"/>
<dbReference type="AlphaFoldDB" id="G5GIL9"/>
<organism evidence="3 4">
    <name type="scientific">Johnsonella ignava ATCC 51276</name>
    <dbReference type="NCBI Taxonomy" id="679200"/>
    <lineage>
        <taxon>Bacteria</taxon>
        <taxon>Bacillati</taxon>
        <taxon>Bacillota</taxon>
        <taxon>Clostridia</taxon>
        <taxon>Lachnospirales</taxon>
        <taxon>Lachnospiraceae</taxon>
        <taxon>Johnsonella</taxon>
    </lineage>
</organism>
<dbReference type="PROSITE" id="PS51257">
    <property type="entry name" value="PROKAR_LIPOPROTEIN"/>
    <property type="match status" value="1"/>
</dbReference>